<reference evidence="5 6" key="1">
    <citation type="submission" date="2016-10" db="EMBL/GenBank/DDBJ databases">
        <authorList>
            <person name="de Groot N.N."/>
        </authorList>
    </citation>
    <scope>NUCLEOTIDE SEQUENCE [LARGE SCALE GENOMIC DNA]</scope>
    <source>
        <strain evidence="5 6">CGMCC 1.12097</strain>
    </source>
</reference>
<dbReference type="PANTHER" id="PTHR43179:SF12">
    <property type="entry name" value="GALACTOFURANOSYLTRANSFERASE GLFT2"/>
    <property type="match status" value="1"/>
</dbReference>
<accession>A0A1G5ZCI1</accession>
<evidence type="ECO:0000256" key="2">
    <source>
        <dbReference type="ARBA" id="ARBA00022676"/>
    </source>
</evidence>
<comment type="similarity">
    <text evidence="1">Belongs to the glycosyltransferase 2 family.</text>
</comment>
<dbReference type="OrthoDB" id="6116224at2"/>
<dbReference type="GO" id="GO:0016757">
    <property type="term" value="F:glycosyltransferase activity"/>
    <property type="evidence" value="ECO:0007669"/>
    <property type="project" value="UniProtKB-KW"/>
</dbReference>
<evidence type="ECO:0000313" key="6">
    <source>
        <dbReference type="Proteomes" id="UP000198588"/>
    </source>
</evidence>
<dbReference type="PANTHER" id="PTHR43179">
    <property type="entry name" value="RHAMNOSYLTRANSFERASE WBBL"/>
    <property type="match status" value="1"/>
</dbReference>
<dbReference type="RefSeq" id="WP_091582837.1">
    <property type="nucleotide sequence ID" value="NZ_FMXM01000016.1"/>
</dbReference>
<feature type="domain" description="Glycosyltransferase 2-like" evidence="4">
    <location>
        <begin position="28"/>
        <end position="172"/>
    </location>
</feature>
<protein>
    <submittedName>
        <fullName evidence="5">Glycosyltransferase, GT2 family</fullName>
    </submittedName>
</protein>
<proteinExistence type="inferred from homology"/>
<dbReference type="STRING" id="1165689.SAMN02927914_04690"/>
<evidence type="ECO:0000256" key="3">
    <source>
        <dbReference type="ARBA" id="ARBA00022679"/>
    </source>
</evidence>
<organism evidence="5 6">
    <name type="scientific">Mesorhizobium qingshengii</name>
    <dbReference type="NCBI Taxonomy" id="1165689"/>
    <lineage>
        <taxon>Bacteria</taxon>
        <taxon>Pseudomonadati</taxon>
        <taxon>Pseudomonadota</taxon>
        <taxon>Alphaproteobacteria</taxon>
        <taxon>Hyphomicrobiales</taxon>
        <taxon>Phyllobacteriaceae</taxon>
        <taxon>Mesorhizobium</taxon>
    </lineage>
</organism>
<keyword evidence="2" id="KW-0328">Glycosyltransferase</keyword>
<dbReference type="Proteomes" id="UP000198588">
    <property type="component" value="Unassembled WGS sequence"/>
</dbReference>
<dbReference type="SUPFAM" id="SSF53448">
    <property type="entry name" value="Nucleotide-diphospho-sugar transferases"/>
    <property type="match status" value="1"/>
</dbReference>
<evidence type="ECO:0000259" key="4">
    <source>
        <dbReference type="Pfam" id="PF00535"/>
    </source>
</evidence>
<dbReference type="InterPro" id="IPR001173">
    <property type="entry name" value="Glyco_trans_2-like"/>
</dbReference>
<gene>
    <name evidence="5" type="ORF">SAMN02927914_04690</name>
</gene>
<dbReference type="CDD" id="cd00761">
    <property type="entry name" value="Glyco_tranf_GTA_type"/>
    <property type="match status" value="1"/>
</dbReference>
<evidence type="ECO:0000256" key="1">
    <source>
        <dbReference type="ARBA" id="ARBA00006739"/>
    </source>
</evidence>
<sequence length="332" mass="35993">MIPLPSDGSVSIAGRSPRLDVEAVEAVVTLPTFKRPEQVLETLASLRAQQTTRRFAVIVVENEAEARAGAKAALPLFERGEMSGLVIIAHERGNCSAYNAGWQTAILQFPNFRHLLVIDDDEIADPQWLERMCGAAEALGADIVGGPQVPVFADPAHARWAEHPVFAPPYRETGRVPALYSSGNLLIGRNVLTAMGPPFLDLKFNFMGGGDSDFLSRSAQKGFVLGWCAEAKVQETVPARRVEADWIRARSLRNGVISTLVEKKKRAGTPLASAKVLLKSLALLAASPFRGMAQLARTGSPAIAIYPVHVALGRVMAEFGYANEQYRQPEKN</sequence>
<evidence type="ECO:0000313" key="5">
    <source>
        <dbReference type="EMBL" id="SDA92235.1"/>
    </source>
</evidence>
<dbReference type="Pfam" id="PF00535">
    <property type="entry name" value="Glycos_transf_2"/>
    <property type="match status" value="1"/>
</dbReference>
<dbReference type="AlphaFoldDB" id="A0A1G5ZCI1"/>
<name>A0A1G5ZCI1_9HYPH</name>
<dbReference type="Gene3D" id="3.90.550.10">
    <property type="entry name" value="Spore Coat Polysaccharide Biosynthesis Protein SpsA, Chain A"/>
    <property type="match status" value="1"/>
</dbReference>
<dbReference type="EMBL" id="FMXM01000016">
    <property type="protein sequence ID" value="SDA92235.1"/>
    <property type="molecule type" value="Genomic_DNA"/>
</dbReference>
<dbReference type="InterPro" id="IPR029044">
    <property type="entry name" value="Nucleotide-diphossugar_trans"/>
</dbReference>
<keyword evidence="3 5" id="KW-0808">Transferase</keyword>